<evidence type="ECO:0000313" key="3">
    <source>
        <dbReference type="EMBL" id="KAK9019598.1"/>
    </source>
</evidence>
<accession>A0ABR2S3I2</accession>
<comment type="caution">
    <text evidence="3">The sequence shown here is derived from an EMBL/GenBank/DDBJ whole genome shotgun (WGS) entry which is preliminary data.</text>
</comment>
<keyword evidence="2" id="KW-0812">Transmembrane</keyword>
<protein>
    <submittedName>
        <fullName evidence="3">Uncharacterized protein</fullName>
    </submittedName>
</protein>
<feature type="transmembrane region" description="Helical" evidence="2">
    <location>
        <begin position="12"/>
        <end position="36"/>
    </location>
</feature>
<organism evidence="3 4">
    <name type="scientific">Hibiscus sabdariffa</name>
    <name type="common">roselle</name>
    <dbReference type="NCBI Taxonomy" id="183260"/>
    <lineage>
        <taxon>Eukaryota</taxon>
        <taxon>Viridiplantae</taxon>
        <taxon>Streptophyta</taxon>
        <taxon>Embryophyta</taxon>
        <taxon>Tracheophyta</taxon>
        <taxon>Spermatophyta</taxon>
        <taxon>Magnoliopsida</taxon>
        <taxon>eudicotyledons</taxon>
        <taxon>Gunneridae</taxon>
        <taxon>Pentapetalae</taxon>
        <taxon>rosids</taxon>
        <taxon>malvids</taxon>
        <taxon>Malvales</taxon>
        <taxon>Malvaceae</taxon>
        <taxon>Malvoideae</taxon>
        <taxon>Hibiscus</taxon>
    </lineage>
</organism>
<feature type="region of interest" description="Disordered" evidence="1">
    <location>
        <begin position="80"/>
        <end position="124"/>
    </location>
</feature>
<gene>
    <name evidence="3" type="ORF">V6N11_054114</name>
</gene>
<keyword evidence="4" id="KW-1185">Reference proteome</keyword>
<feature type="compositionally biased region" description="Polar residues" evidence="1">
    <location>
        <begin position="83"/>
        <end position="96"/>
    </location>
</feature>
<reference evidence="3 4" key="1">
    <citation type="journal article" date="2024" name="G3 (Bethesda)">
        <title>Genome assembly of Hibiscus sabdariffa L. provides insights into metabolisms of medicinal natural products.</title>
        <authorList>
            <person name="Kim T."/>
        </authorList>
    </citation>
    <scope>NUCLEOTIDE SEQUENCE [LARGE SCALE GENOMIC DNA]</scope>
    <source>
        <strain evidence="3">TK-2024</strain>
        <tissue evidence="3">Old leaves</tissue>
    </source>
</reference>
<keyword evidence="2" id="KW-1133">Transmembrane helix</keyword>
<proteinExistence type="predicted"/>
<name>A0ABR2S3I2_9ROSI</name>
<evidence type="ECO:0000256" key="1">
    <source>
        <dbReference type="SAM" id="MobiDB-lite"/>
    </source>
</evidence>
<sequence length="169" mass="19031">MNTVLFNLRTVTITLGVVAIVLVIIVWVHFCLIIPINNRAIERRRRRQASYPVVGVMQSRAHNGDLENQLSSDQAVDHIVQREPSQNQNDKTSRSAANGGEIESCCTADEDEDEPSGEDESTGEIRPIRFFTPPRIIPTQRDRNIPRVARISFIEDKSTGGIEMHVEQL</sequence>
<feature type="compositionally biased region" description="Acidic residues" evidence="1">
    <location>
        <begin position="108"/>
        <end position="122"/>
    </location>
</feature>
<dbReference type="EMBL" id="JBBPBN010000017">
    <property type="protein sequence ID" value="KAK9019598.1"/>
    <property type="molecule type" value="Genomic_DNA"/>
</dbReference>
<keyword evidence="2" id="KW-0472">Membrane</keyword>
<evidence type="ECO:0000313" key="4">
    <source>
        <dbReference type="Proteomes" id="UP001396334"/>
    </source>
</evidence>
<dbReference type="Proteomes" id="UP001396334">
    <property type="component" value="Unassembled WGS sequence"/>
</dbReference>
<evidence type="ECO:0000256" key="2">
    <source>
        <dbReference type="SAM" id="Phobius"/>
    </source>
</evidence>